<organism evidence="1 2">
    <name type="scientific">Candidatus Scybalocola faecigallinarum</name>
    <dbReference type="NCBI Taxonomy" id="2840941"/>
    <lineage>
        <taxon>Bacteria</taxon>
        <taxon>Bacillati</taxon>
        <taxon>Bacillota</taxon>
        <taxon>Clostridia</taxon>
        <taxon>Lachnospirales</taxon>
        <taxon>Lachnospiraceae</taxon>
        <taxon>Lachnospiraceae incertae sedis</taxon>
        <taxon>Candidatus Scybalocola (ex Gilroy et al. 2021)</taxon>
    </lineage>
</organism>
<evidence type="ECO:0000313" key="1">
    <source>
        <dbReference type="EMBL" id="HIS47497.1"/>
    </source>
</evidence>
<dbReference type="Proteomes" id="UP000823927">
    <property type="component" value="Unassembled WGS sequence"/>
</dbReference>
<reference evidence="1" key="2">
    <citation type="journal article" date="2021" name="PeerJ">
        <title>Extensive microbial diversity within the chicken gut microbiome revealed by metagenomics and culture.</title>
        <authorList>
            <person name="Gilroy R."/>
            <person name="Ravi A."/>
            <person name="Getino M."/>
            <person name="Pursley I."/>
            <person name="Horton D.L."/>
            <person name="Alikhan N.F."/>
            <person name="Baker D."/>
            <person name="Gharbi K."/>
            <person name="Hall N."/>
            <person name="Watson M."/>
            <person name="Adriaenssens E.M."/>
            <person name="Foster-Nyarko E."/>
            <person name="Jarju S."/>
            <person name="Secka A."/>
            <person name="Antonio M."/>
            <person name="Oren A."/>
            <person name="Chaudhuri R.R."/>
            <person name="La Ragione R."/>
            <person name="Hildebrand F."/>
            <person name="Pallen M.J."/>
        </authorList>
    </citation>
    <scope>NUCLEOTIDE SEQUENCE</scope>
    <source>
        <strain evidence="1">CHK178-757</strain>
    </source>
</reference>
<protein>
    <submittedName>
        <fullName evidence="1">Uncharacterized protein</fullName>
    </submittedName>
</protein>
<reference evidence="1" key="1">
    <citation type="submission" date="2020-10" db="EMBL/GenBank/DDBJ databases">
        <authorList>
            <person name="Gilroy R."/>
        </authorList>
    </citation>
    <scope>NUCLEOTIDE SEQUENCE</scope>
    <source>
        <strain evidence="1">CHK178-757</strain>
    </source>
</reference>
<dbReference type="AlphaFoldDB" id="A0A9D1F5T0"/>
<proteinExistence type="predicted"/>
<sequence>MDIYNDNYFIPLGMAMAVLEDEVDHETLKNMTEAEKEELLNRAKDQKDREKVRMILDEDSQIR</sequence>
<evidence type="ECO:0000313" key="2">
    <source>
        <dbReference type="Proteomes" id="UP000823927"/>
    </source>
</evidence>
<gene>
    <name evidence="1" type="ORF">IAB46_08095</name>
</gene>
<name>A0A9D1F5T0_9FIRM</name>
<comment type="caution">
    <text evidence="1">The sequence shown here is derived from an EMBL/GenBank/DDBJ whole genome shotgun (WGS) entry which is preliminary data.</text>
</comment>
<accession>A0A9D1F5T0</accession>
<dbReference type="EMBL" id="DVIT01000028">
    <property type="protein sequence ID" value="HIS47497.1"/>
    <property type="molecule type" value="Genomic_DNA"/>
</dbReference>